<dbReference type="InterPro" id="IPR041577">
    <property type="entry name" value="RT_RNaseH_2"/>
</dbReference>
<dbReference type="GO" id="GO:0003887">
    <property type="term" value="F:DNA-directed DNA polymerase activity"/>
    <property type="evidence" value="ECO:0007669"/>
    <property type="project" value="UniProtKB-KW"/>
</dbReference>
<gene>
    <name evidence="15" type="ORF">PHMEG_00018360</name>
</gene>
<keyword evidence="8" id="KW-0548">Nucleotidyltransferase</keyword>
<keyword evidence="8" id="KW-0239">DNA-directed DNA polymerase</keyword>
<evidence type="ECO:0000259" key="14">
    <source>
        <dbReference type="PROSITE" id="PS50994"/>
    </source>
</evidence>
<evidence type="ECO:0000256" key="10">
    <source>
        <dbReference type="ARBA" id="ARBA00023172"/>
    </source>
</evidence>
<keyword evidence="4" id="KW-0378">Hydrolase</keyword>
<dbReference type="GO" id="GO:0006508">
    <property type="term" value="P:proteolysis"/>
    <property type="evidence" value="ECO:0007669"/>
    <property type="project" value="UniProtKB-KW"/>
</dbReference>
<keyword evidence="1" id="KW-0645">Protease</keyword>
<feature type="compositionally biased region" description="Basic residues" evidence="12">
    <location>
        <begin position="759"/>
        <end position="770"/>
    </location>
</feature>
<dbReference type="InterPro" id="IPR023780">
    <property type="entry name" value="Chromo_domain"/>
</dbReference>
<dbReference type="InterPro" id="IPR001584">
    <property type="entry name" value="Integrase_cat-core"/>
</dbReference>
<dbReference type="InterPro" id="IPR012337">
    <property type="entry name" value="RNaseH-like_sf"/>
</dbReference>
<evidence type="ECO:0000256" key="1">
    <source>
        <dbReference type="ARBA" id="ARBA00022670"/>
    </source>
</evidence>
<dbReference type="AlphaFoldDB" id="A0A225VU79"/>
<feature type="domain" description="Chromo" evidence="13">
    <location>
        <begin position="901"/>
        <end position="963"/>
    </location>
</feature>
<dbReference type="InterPro" id="IPR002156">
    <property type="entry name" value="RNaseH_domain"/>
</dbReference>
<dbReference type="Gene3D" id="1.10.340.70">
    <property type="match status" value="1"/>
</dbReference>
<keyword evidence="7 15" id="KW-0695">RNA-directed DNA polymerase</keyword>
<dbReference type="InterPro" id="IPR043128">
    <property type="entry name" value="Rev_trsase/Diguanyl_cyclase"/>
</dbReference>
<evidence type="ECO:0000256" key="11">
    <source>
        <dbReference type="ARBA" id="ARBA00023268"/>
    </source>
</evidence>
<dbReference type="PANTHER" id="PTHR37984:SF5">
    <property type="entry name" value="PROTEIN NYNRIN-LIKE"/>
    <property type="match status" value="1"/>
</dbReference>
<dbReference type="SMART" id="SM00298">
    <property type="entry name" value="CHROMO"/>
    <property type="match status" value="1"/>
</dbReference>
<dbReference type="Proteomes" id="UP000198211">
    <property type="component" value="Unassembled WGS sequence"/>
</dbReference>
<dbReference type="InterPro" id="IPR050951">
    <property type="entry name" value="Retrovirus_Pol_polyprotein"/>
</dbReference>
<dbReference type="InterPro" id="IPR043502">
    <property type="entry name" value="DNA/RNA_pol_sf"/>
</dbReference>
<evidence type="ECO:0000256" key="5">
    <source>
        <dbReference type="ARBA" id="ARBA00022842"/>
    </source>
</evidence>
<feature type="region of interest" description="Disordered" evidence="12">
    <location>
        <begin position="375"/>
        <end position="411"/>
    </location>
</feature>
<dbReference type="Gene3D" id="2.40.50.40">
    <property type="match status" value="1"/>
</dbReference>
<dbReference type="InterPro" id="IPR000953">
    <property type="entry name" value="Chromo/chromo_shadow_dom"/>
</dbReference>
<evidence type="ECO:0000256" key="12">
    <source>
        <dbReference type="SAM" id="MobiDB-lite"/>
    </source>
</evidence>
<dbReference type="Pfam" id="PF00385">
    <property type="entry name" value="Chromo"/>
    <property type="match status" value="1"/>
</dbReference>
<proteinExistence type="predicted"/>
<keyword evidence="9" id="KW-0238">DNA-binding</keyword>
<keyword evidence="11" id="KW-0511">Multifunctional enzyme</keyword>
<dbReference type="GO" id="GO:0015074">
    <property type="term" value="P:DNA integration"/>
    <property type="evidence" value="ECO:0007669"/>
    <property type="project" value="UniProtKB-KW"/>
</dbReference>
<evidence type="ECO:0000256" key="8">
    <source>
        <dbReference type="ARBA" id="ARBA00022932"/>
    </source>
</evidence>
<keyword evidence="8" id="KW-0808">Transferase</keyword>
<keyword evidence="5" id="KW-0460">Magnesium</keyword>
<dbReference type="InterPro" id="IPR056924">
    <property type="entry name" value="SH3_Tf2-1"/>
</dbReference>
<dbReference type="GO" id="GO:0006310">
    <property type="term" value="P:DNA recombination"/>
    <property type="evidence" value="ECO:0007669"/>
    <property type="project" value="UniProtKB-KW"/>
</dbReference>
<dbReference type="Pfam" id="PF17921">
    <property type="entry name" value="Integrase_H2C2"/>
    <property type="match status" value="1"/>
</dbReference>
<evidence type="ECO:0000313" key="16">
    <source>
        <dbReference type="Proteomes" id="UP000198211"/>
    </source>
</evidence>
<dbReference type="Gene3D" id="3.30.70.270">
    <property type="match status" value="1"/>
</dbReference>
<evidence type="ECO:0000256" key="6">
    <source>
        <dbReference type="ARBA" id="ARBA00022908"/>
    </source>
</evidence>
<evidence type="ECO:0000256" key="4">
    <source>
        <dbReference type="ARBA" id="ARBA00022801"/>
    </source>
</evidence>
<evidence type="ECO:0000313" key="15">
    <source>
        <dbReference type="EMBL" id="OWZ09006.1"/>
    </source>
</evidence>
<protein>
    <submittedName>
        <fullName evidence="15">Reverse transcriptase</fullName>
    </submittedName>
</protein>
<keyword evidence="2" id="KW-0479">Metal-binding</keyword>
<organism evidence="15 16">
    <name type="scientific">Phytophthora megakarya</name>
    <dbReference type="NCBI Taxonomy" id="4795"/>
    <lineage>
        <taxon>Eukaryota</taxon>
        <taxon>Sar</taxon>
        <taxon>Stramenopiles</taxon>
        <taxon>Oomycota</taxon>
        <taxon>Peronosporomycetes</taxon>
        <taxon>Peronosporales</taxon>
        <taxon>Peronosporaceae</taxon>
        <taxon>Phytophthora</taxon>
    </lineage>
</organism>
<feature type="compositionally biased region" description="Low complexity" evidence="12">
    <location>
        <begin position="383"/>
        <end position="394"/>
    </location>
</feature>
<keyword evidence="6" id="KW-0229">DNA integration</keyword>
<keyword evidence="16" id="KW-1185">Reference proteome</keyword>
<dbReference type="PROSITE" id="PS50994">
    <property type="entry name" value="INTEGRASE"/>
    <property type="match status" value="1"/>
</dbReference>
<name>A0A225VU79_9STRA</name>
<dbReference type="GO" id="GO:0003677">
    <property type="term" value="F:DNA binding"/>
    <property type="evidence" value="ECO:0007669"/>
    <property type="project" value="UniProtKB-KW"/>
</dbReference>
<dbReference type="InterPro" id="IPR041588">
    <property type="entry name" value="Integrase_H2C2"/>
</dbReference>
<comment type="caution">
    <text evidence="15">The sequence shown here is derived from an EMBL/GenBank/DDBJ whole genome shotgun (WGS) entry which is preliminary data.</text>
</comment>
<dbReference type="PROSITE" id="PS50013">
    <property type="entry name" value="CHROMO_2"/>
    <property type="match status" value="1"/>
</dbReference>
<reference evidence="16" key="1">
    <citation type="submission" date="2017-03" db="EMBL/GenBank/DDBJ databases">
        <title>Phytopthora megakarya and P. palmivora, two closely related causual agents of cacao black pod achieved similar genome size and gene model numbers by different mechanisms.</title>
        <authorList>
            <person name="Ali S."/>
            <person name="Shao J."/>
            <person name="Larry D.J."/>
            <person name="Kronmiller B."/>
            <person name="Shen D."/>
            <person name="Strem M.D."/>
            <person name="Melnick R.L."/>
            <person name="Guiltinan M.J."/>
            <person name="Tyler B.M."/>
            <person name="Meinhardt L.W."/>
            <person name="Bailey B.A."/>
        </authorList>
    </citation>
    <scope>NUCLEOTIDE SEQUENCE [LARGE SCALE GENOMIC DNA]</scope>
    <source>
        <strain evidence="16">zdho120</strain>
    </source>
</reference>
<dbReference type="InterPro" id="IPR016197">
    <property type="entry name" value="Chromo-like_dom_sf"/>
</dbReference>
<dbReference type="CDD" id="cd00024">
    <property type="entry name" value="CD_CSD"/>
    <property type="match status" value="1"/>
</dbReference>
<dbReference type="Pfam" id="PF24626">
    <property type="entry name" value="SH3_Tf2-1"/>
    <property type="match status" value="1"/>
</dbReference>
<dbReference type="SUPFAM" id="SSF54160">
    <property type="entry name" value="Chromo domain-like"/>
    <property type="match status" value="1"/>
</dbReference>
<dbReference type="OrthoDB" id="101273at2759"/>
<evidence type="ECO:0000256" key="3">
    <source>
        <dbReference type="ARBA" id="ARBA00022750"/>
    </source>
</evidence>
<dbReference type="Gene3D" id="3.30.420.10">
    <property type="entry name" value="Ribonuclease H-like superfamily/Ribonuclease H"/>
    <property type="match status" value="2"/>
</dbReference>
<dbReference type="SUPFAM" id="SSF53098">
    <property type="entry name" value="Ribonuclease H-like"/>
    <property type="match status" value="2"/>
</dbReference>
<dbReference type="Pfam" id="PF13456">
    <property type="entry name" value="RVT_3"/>
    <property type="match status" value="1"/>
</dbReference>
<dbReference type="GO" id="GO:0003964">
    <property type="term" value="F:RNA-directed DNA polymerase activity"/>
    <property type="evidence" value="ECO:0007669"/>
    <property type="project" value="UniProtKB-KW"/>
</dbReference>
<dbReference type="GO" id="GO:0046872">
    <property type="term" value="F:metal ion binding"/>
    <property type="evidence" value="ECO:0007669"/>
    <property type="project" value="UniProtKB-KW"/>
</dbReference>
<feature type="region of interest" description="Disordered" evidence="12">
    <location>
        <begin position="754"/>
        <end position="793"/>
    </location>
</feature>
<accession>A0A225VU79</accession>
<dbReference type="GO" id="GO:0004523">
    <property type="term" value="F:RNA-DNA hybrid ribonuclease activity"/>
    <property type="evidence" value="ECO:0007669"/>
    <property type="project" value="InterPro"/>
</dbReference>
<evidence type="ECO:0000256" key="9">
    <source>
        <dbReference type="ARBA" id="ARBA00023125"/>
    </source>
</evidence>
<keyword evidence="10" id="KW-0233">DNA recombination</keyword>
<dbReference type="InterPro" id="IPR036397">
    <property type="entry name" value="RNaseH_sf"/>
</dbReference>
<dbReference type="PANTHER" id="PTHR37984">
    <property type="entry name" value="PROTEIN CBG26694"/>
    <property type="match status" value="1"/>
</dbReference>
<evidence type="ECO:0000259" key="13">
    <source>
        <dbReference type="PROSITE" id="PS50013"/>
    </source>
</evidence>
<evidence type="ECO:0000256" key="7">
    <source>
        <dbReference type="ARBA" id="ARBA00022918"/>
    </source>
</evidence>
<keyword evidence="3" id="KW-0064">Aspartyl protease</keyword>
<dbReference type="SUPFAM" id="SSF56672">
    <property type="entry name" value="DNA/RNA polymerases"/>
    <property type="match status" value="1"/>
</dbReference>
<dbReference type="FunFam" id="1.10.340.70:FF:000001">
    <property type="entry name" value="Retrovirus-related Pol polyprotein from transposon gypsy-like Protein"/>
    <property type="match status" value="1"/>
</dbReference>
<dbReference type="GO" id="GO:0004190">
    <property type="term" value="F:aspartic-type endopeptidase activity"/>
    <property type="evidence" value="ECO:0007669"/>
    <property type="project" value="UniProtKB-KW"/>
</dbReference>
<evidence type="ECO:0000256" key="2">
    <source>
        <dbReference type="ARBA" id="ARBA00022723"/>
    </source>
</evidence>
<feature type="domain" description="Integrase catalytic" evidence="14">
    <location>
        <begin position="550"/>
        <end position="709"/>
    </location>
</feature>
<dbReference type="EMBL" id="NBNE01002948">
    <property type="protein sequence ID" value="OWZ09006.1"/>
    <property type="molecule type" value="Genomic_DNA"/>
</dbReference>
<dbReference type="Pfam" id="PF17919">
    <property type="entry name" value="RT_RNaseH_2"/>
    <property type="match status" value="1"/>
</dbReference>
<sequence>MQQFIGALNHDSRFIQDFAVFCAALYQLKDEDFETESNLSAAKERFRVLQRKVAKAPILRHFNDKKEVHVMLYANEWALSATLMQMHDDKLHPVRFCGHEVCYTQLAGKTLHVYTRYSTLAWVHKPETLFGRAVQFAVLLSPWQLESTTTNFVDLDESLALVAPPTKGSPHTRMDPSLLYAQLPHDYAGLVVSFDVSAKTEKNGGYGSCSWIVWKLPEWHIVIAASAYLEVTTLNMAEYNGMNNGVVAALEHGAEHLVIVGDSRLVIQQSLGVIACRKDSLVALLNRHRELTAKLKSVRYLHVMKSESENFVQIAQGITRQASVPSSDIAVQSKTFTDFVPRTAAMTRSQARKKSKRVHFENDLEAIAVEAETEAEALTDNSQAEAQQTNAEAQHSPNADDIDPSDVDEFPKNRMKNEMIDVFAILRGETTIMSYKVARDAWKWSDKFVLSSDNILYYVGPTRRKSEDNQPELWLRLVVPTTMLQEVLQNWHDSIEGGHQGVVRSYQRVKHDYYWIGLYADVEKHVKSCLDCSSSKSAPQLKGYSPGNVLAERPFQVVSMDFVIPLPKSRRVNTALLLWQCTFTGFVITKAMSDTDALTVAKVSEECIYRRFGAPSLIRNDRDPRFMSEAFQAFAEELLQARSRSTLSYRPQANGQQERSVKTVMQSVKVYDPLQQDWDEMAERLVFAINNSHDMTRKETPFYLVHGWDAHTTLRAKTTSQKRGIGKQPEVLAWRREINRQQQVALEMAKEYQATEKARRAREHNKKLRRKEQVACPQENIDNPDDDSSTPQSLFQPGNRVWLYMDRVKPGLAKKLAHRWHGPFRIKRKVEEFAYELELSDKSGYRLYPVVHVSRLKAVNEFCDRPKTRLAEDITEDTRLDFDEELLPEDSWEPDTAAGEFEVEAILNDRTPMSTNTDRPVREFEVKWIGYEETTWEPAANLSCGCLLYDYLRNKRSEHRLQMVQVADEG</sequence>